<proteinExistence type="inferred from homology"/>
<dbReference type="OrthoDB" id="202203at2759"/>
<evidence type="ECO:0000259" key="6">
    <source>
        <dbReference type="Pfam" id="PF07992"/>
    </source>
</evidence>
<protein>
    <submittedName>
        <fullName evidence="7">FAD/NAD(P)-binding domain-containing protein</fullName>
    </submittedName>
</protein>
<evidence type="ECO:0000313" key="7">
    <source>
        <dbReference type="EMBL" id="PWY84826.1"/>
    </source>
</evidence>
<dbReference type="InterPro" id="IPR023753">
    <property type="entry name" value="FAD/NAD-binding_dom"/>
</dbReference>
<dbReference type="VEuPathDB" id="FungiDB:BO70DRAFT_334749"/>
<dbReference type="GeneID" id="37063267"/>
<dbReference type="GO" id="GO:0050660">
    <property type="term" value="F:flavin adenine dinucleotide binding"/>
    <property type="evidence" value="ECO:0007669"/>
    <property type="project" value="TreeGrafter"/>
</dbReference>
<dbReference type="GO" id="GO:0005737">
    <property type="term" value="C:cytoplasm"/>
    <property type="evidence" value="ECO:0007669"/>
    <property type="project" value="TreeGrafter"/>
</dbReference>
<dbReference type="PANTHER" id="PTHR43735">
    <property type="entry name" value="APOPTOSIS-INDUCING FACTOR 1"/>
    <property type="match status" value="1"/>
</dbReference>
<gene>
    <name evidence="7" type="ORF">BO70DRAFT_334749</name>
</gene>
<feature type="compositionally biased region" description="Low complexity" evidence="5">
    <location>
        <begin position="244"/>
        <end position="260"/>
    </location>
</feature>
<dbReference type="Pfam" id="PF07992">
    <property type="entry name" value="Pyr_redox_2"/>
    <property type="match status" value="1"/>
</dbReference>
<accession>A0A317WEA4</accession>
<evidence type="ECO:0000313" key="8">
    <source>
        <dbReference type="Proteomes" id="UP000247233"/>
    </source>
</evidence>
<name>A0A317WEA4_9EURO</name>
<dbReference type="PRINTS" id="PR00411">
    <property type="entry name" value="PNDRDTASEI"/>
</dbReference>
<dbReference type="Proteomes" id="UP000247233">
    <property type="component" value="Unassembled WGS sequence"/>
</dbReference>
<dbReference type="PANTHER" id="PTHR43735:SF3">
    <property type="entry name" value="FERROPTOSIS SUPPRESSOR PROTEIN 1"/>
    <property type="match status" value="1"/>
</dbReference>
<keyword evidence="2" id="KW-0285">Flavoprotein</keyword>
<evidence type="ECO:0000256" key="5">
    <source>
        <dbReference type="SAM" id="MobiDB-lite"/>
    </source>
</evidence>
<organism evidence="7 8">
    <name type="scientific">Aspergillus heteromorphus CBS 117.55</name>
    <dbReference type="NCBI Taxonomy" id="1448321"/>
    <lineage>
        <taxon>Eukaryota</taxon>
        <taxon>Fungi</taxon>
        <taxon>Dikarya</taxon>
        <taxon>Ascomycota</taxon>
        <taxon>Pezizomycotina</taxon>
        <taxon>Eurotiomycetes</taxon>
        <taxon>Eurotiomycetidae</taxon>
        <taxon>Eurotiales</taxon>
        <taxon>Aspergillaceae</taxon>
        <taxon>Aspergillus</taxon>
        <taxon>Aspergillus subgen. Circumdati</taxon>
    </lineage>
</organism>
<feature type="region of interest" description="Disordered" evidence="5">
    <location>
        <begin position="238"/>
        <end position="269"/>
    </location>
</feature>
<comment type="caution">
    <text evidence="7">The sequence shown here is derived from an EMBL/GenBank/DDBJ whole genome shotgun (WGS) entry which is preliminary data.</text>
</comment>
<dbReference type="STRING" id="1448321.A0A317WEA4"/>
<dbReference type="AlphaFoldDB" id="A0A317WEA4"/>
<keyword evidence="4" id="KW-0560">Oxidoreductase</keyword>
<comment type="similarity">
    <text evidence="1">Belongs to the FAD-dependent oxidoreductase family.</text>
</comment>
<dbReference type="Gene3D" id="3.50.50.100">
    <property type="match status" value="1"/>
</dbReference>
<dbReference type="GO" id="GO:0004174">
    <property type="term" value="F:electron-transferring-flavoprotein dehydrogenase activity"/>
    <property type="evidence" value="ECO:0007669"/>
    <property type="project" value="TreeGrafter"/>
</dbReference>
<reference evidence="7 8" key="1">
    <citation type="submission" date="2016-12" db="EMBL/GenBank/DDBJ databases">
        <title>The genomes of Aspergillus section Nigri reveals drivers in fungal speciation.</title>
        <authorList>
            <consortium name="DOE Joint Genome Institute"/>
            <person name="Vesth T.C."/>
            <person name="Nybo J."/>
            <person name="Theobald S."/>
            <person name="Brandl J."/>
            <person name="Frisvad J.C."/>
            <person name="Nielsen K.F."/>
            <person name="Lyhne E.K."/>
            <person name="Kogle M.E."/>
            <person name="Kuo A."/>
            <person name="Riley R."/>
            <person name="Clum A."/>
            <person name="Nolan M."/>
            <person name="Lipzen A."/>
            <person name="Salamov A."/>
            <person name="Henrissat B."/>
            <person name="Wiebenga A."/>
            <person name="De Vries R.P."/>
            <person name="Grigoriev I.V."/>
            <person name="Mortensen U.H."/>
            <person name="Andersen M.R."/>
            <person name="Baker S.E."/>
        </authorList>
    </citation>
    <scope>NUCLEOTIDE SEQUENCE [LARGE SCALE GENOMIC DNA]</scope>
    <source>
        <strain evidence="7 8">CBS 117.55</strain>
    </source>
</reference>
<dbReference type="PRINTS" id="PR00368">
    <property type="entry name" value="FADPNR"/>
</dbReference>
<keyword evidence="3" id="KW-0274">FAD</keyword>
<dbReference type="RefSeq" id="XP_025400168.1">
    <property type="nucleotide sequence ID" value="XM_025541030.1"/>
</dbReference>
<evidence type="ECO:0000256" key="3">
    <source>
        <dbReference type="ARBA" id="ARBA00022827"/>
    </source>
</evidence>
<evidence type="ECO:0000256" key="4">
    <source>
        <dbReference type="ARBA" id="ARBA00023002"/>
    </source>
</evidence>
<dbReference type="SUPFAM" id="SSF51905">
    <property type="entry name" value="FAD/NAD(P)-binding domain"/>
    <property type="match status" value="2"/>
</dbReference>
<keyword evidence="8" id="KW-1185">Reference proteome</keyword>
<evidence type="ECO:0000256" key="1">
    <source>
        <dbReference type="ARBA" id="ARBA00006442"/>
    </source>
</evidence>
<evidence type="ECO:0000256" key="2">
    <source>
        <dbReference type="ARBA" id="ARBA00022630"/>
    </source>
</evidence>
<feature type="domain" description="FAD/NAD(P)-binding" evidence="6">
    <location>
        <begin position="6"/>
        <end position="349"/>
    </location>
</feature>
<dbReference type="InterPro" id="IPR036188">
    <property type="entry name" value="FAD/NAD-bd_sf"/>
</dbReference>
<sequence length="419" mass="44311">MPTPTTILIIGASYAGLPIAHSLLSHTQTTPSPQTKTKIILLNPTPTFYWNVASPRILTKPSFFQPAQYLLPIAEGFSAYSSNSDQFEFVCGWATAIDHVRKTVAVDKTRSISYDYLVLASGSSPKATLGFVEGEATTDVFPFKTPAWSDDTQGSIEVAQRVVSAARRVVIGGAGPIGVETAGEFGDLIAERQMKMKMKMKGGGDGDGDGDGDGLEVTLISGTERVLSMLKPSASAAAEAGLNSTTTTTTTTTSAAAAASEDGHGHAHAETNGKYTIHLSDNTTLQCDIYIPTTGVVPNNSFIPSSALDPYGWVRVDKELRVEGMEGVYAAGDITMHSQRLAFKAGEQAGVVAANLLVDVTGAGKRKTYAQGNSVLMLVPVGANAGTGQLFGWVPWGWLVRWLKGRDFMVARARGVVFG</sequence>
<dbReference type="EMBL" id="MSFL01000009">
    <property type="protein sequence ID" value="PWY84826.1"/>
    <property type="molecule type" value="Genomic_DNA"/>
</dbReference>